<gene>
    <name evidence="2" type="ORF">PCANC_11671</name>
</gene>
<accession>A0A2N5VXK4</accession>
<protein>
    <submittedName>
        <fullName evidence="2">Uncharacterized protein</fullName>
    </submittedName>
</protein>
<comment type="caution">
    <text evidence="2">The sequence shown here is derived from an EMBL/GenBank/DDBJ whole genome shotgun (WGS) entry which is preliminary data.</text>
</comment>
<dbReference type="Proteomes" id="UP000235388">
    <property type="component" value="Unassembled WGS sequence"/>
</dbReference>
<feature type="region of interest" description="Disordered" evidence="1">
    <location>
        <begin position="1"/>
        <end position="34"/>
    </location>
</feature>
<feature type="region of interest" description="Disordered" evidence="1">
    <location>
        <begin position="145"/>
        <end position="165"/>
    </location>
</feature>
<proteinExistence type="predicted"/>
<evidence type="ECO:0000313" key="2">
    <source>
        <dbReference type="EMBL" id="PLW54710.1"/>
    </source>
</evidence>
<organism evidence="2 3">
    <name type="scientific">Puccinia coronata f. sp. avenae</name>
    <dbReference type="NCBI Taxonomy" id="200324"/>
    <lineage>
        <taxon>Eukaryota</taxon>
        <taxon>Fungi</taxon>
        <taxon>Dikarya</taxon>
        <taxon>Basidiomycota</taxon>
        <taxon>Pucciniomycotina</taxon>
        <taxon>Pucciniomycetes</taxon>
        <taxon>Pucciniales</taxon>
        <taxon>Pucciniaceae</taxon>
        <taxon>Puccinia</taxon>
    </lineage>
</organism>
<evidence type="ECO:0000256" key="1">
    <source>
        <dbReference type="SAM" id="MobiDB-lite"/>
    </source>
</evidence>
<reference evidence="2 3" key="1">
    <citation type="submission" date="2017-11" db="EMBL/GenBank/DDBJ databases">
        <title>De novo assembly and phasing of dikaryotic genomes from two isolates of Puccinia coronata f. sp. avenae, the causal agent of oat crown rust.</title>
        <authorList>
            <person name="Miller M.E."/>
            <person name="Zhang Y."/>
            <person name="Omidvar V."/>
            <person name="Sperschneider J."/>
            <person name="Schwessinger B."/>
            <person name="Raley C."/>
            <person name="Palmer J.M."/>
            <person name="Garnica D."/>
            <person name="Upadhyaya N."/>
            <person name="Rathjen J."/>
            <person name="Taylor J.M."/>
            <person name="Park R.F."/>
            <person name="Dodds P.N."/>
            <person name="Hirsch C.D."/>
            <person name="Kianian S.F."/>
            <person name="Figueroa M."/>
        </authorList>
    </citation>
    <scope>NUCLEOTIDE SEQUENCE [LARGE SCALE GENOMIC DNA]</scope>
    <source>
        <strain evidence="2">12NC29</strain>
    </source>
</reference>
<dbReference type="EMBL" id="PGCJ01000042">
    <property type="protein sequence ID" value="PLW54710.1"/>
    <property type="molecule type" value="Genomic_DNA"/>
</dbReference>
<feature type="compositionally biased region" description="Basic and acidic residues" evidence="1">
    <location>
        <begin position="1"/>
        <end position="10"/>
    </location>
</feature>
<keyword evidence="3" id="KW-1185">Reference proteome</keyword>
<sequence>MQVAADDIRVVRTPPHSPAPTAFDQGGTAPGQETLSKQPAVEPLAVAAYGDNMQGTPKALPATALERVGLARTTTGQILFFCKARFNSQQATCASLPAQKPPTCIAGSFPQSHALGNLATPNAPSVETVKMKMCLTSTTSTSSTTAGAAAAEPVAASDSSLAPNPQQQQFPLLQASPLNPLLQSSLTFTNFTMLLAA</sequence>
<evidence type="ECO:0000313" key="3">
    <source>
        <dbReference type="Proteomes" id="UP000235388"/>
    </source>
</evidence>
<dbReference type="AlphaFoldDB" id="A0A2N5VXK4"/>
<name>A0A2N5VXK4_9BASI</name>